<evidence type="ECO:0000256" key="2">
    <source>
        <dbReference type="ARBA" id="ARBA00007783"/>
    </source>
</evidence>
<comment type="similarity">
    <text evidence="2 9">Belongs to the ABC-2 integral membrane protein family.</text>
</comment>
<dbReference type="Proteomes" id="UP001500427">
    <property type="component" value="Unassembled WGS sequence"/>
</dbReference>
<feature type="transmembrane region" description="Helical" evidence="9">
    <location>
        <begin position="24"/>
        <end position="42"/>
    </location>
</feature>
<keyword evidence="7 9" id="KW-0472">Membrane</keyword>
<evidence type="ECO:0000256" key="6">
    <source>
        <dbReference type="ARBA" id="ARBA00022989"/>
    </source>
</evidence>
<keyword evidence="5 9" id="KW-0812">Transmembrane</keyword>
<evidence type="ECO:0000256" key="3">
    <source>
        <dbReference type="ARBA" id="ARBA00022448"/>
    </source>
</evidence>
<keyword evidence="4 9" id="KW-1003">Cell membrane</keyword>
<evidence type="ECO:0000256" key="9">
    <source>
        <dbReference type="RuleBase" id="RU361157"/>
    </source>
</evidence>
<organism evidence="11 12">
    <name type="scientific">Terrabacter aeriphilus</name>
    <dbReference type="NCBI Taxonomy" id="515662"/>
    <lineage>
        <taxon>Bacteria</taxon>
        <taxon>Bacillati</taxon>
        <taxon>Actinomycetota</taxon>
        <taxon>Actinomycetes</taxon>
        <taxon>Micrococcales</taxon>
        <taxon>Intrasporangiaceae</taxon>
        <taxon>Terrabacter</taxon>
    </lineage>
</organism>
<dbReference type="EMBL" id="BAABIW010000018">
    <property type="protein sequence ID" value="GAA5031356.1"/>
    <property type="molecule type" value="Genomic_DNA"/>
</dbReference>
<evidence type="ECO:0000256" key="8">
    <source>
        <dbReference type="ARBA" id="ARBA00023251"/>
    </source>
</evidence>
<feature type="transmembrane region" description="Helical" evidence="9">
    <location>
        <begin position="54"/>
        <end position="73"/>
    </location>
</feature>
<dbReference type="PANTHER" id="PTHR30294">
    <property type="entry name" value="MEMBRANE COMPONENT OF ABC TRANSPORTER YHHJ-RELATED"/>
    <property type="match status" value="1"/>
</dbReference>
<keyword evidence="6 9" id="KW-1133">Transmembrane helix</keyword>
<gene>
    <name evidence="11" type="ORF">GCM10023258_29450</name>
</gene>
<evidence type="ECO:0000313" key="11">
    <source>
        <dbReference type="EMBL" id="GAA5031356.1"/>
    </source>
</evidence>
<dbReference type="PANTHER" id="PTHR30294:SF38">
    <property type="entry name" value="TRANSPORT PERMEASE PROTEIN"/>
    <property type="match status" value="1"/>
</dbReference>
<feature type="transmembrane region" description="Helical" evidence="9">
    <location>
        <begin position="161"/>
        <end position="179"/>
    </location>
</feature>
<evidence type="ECO:0000256" key="7">
    <source>
        <dbReference type="ARBA" id="ARBA00023136"/>
    </source>
</evidence>
<sequence length="244" mass="25780">MNAGLTTATSGRVLRQVRTDRRTIALILVVPCVLLGLLAWIYDGTRVFDTIGPALLGVFPMIVMFIVTSVATLRERQSGTLERLLTTPMGKGDFMMGYAVAFGVLSTVQALIATGFAVWVCGLDVAGPLWLLVVVAVLDAVLGTALGLLASGFARTEFQAVQFMPAFLLPQFLLCGLLVPRDELPTVLEWVSNVLPLSYAVDAMKVIAAEADPVTTVLGDLGVVAAFIAGALALASLTLSRRSA</sequence>
<dbReference type="InterPro" id="IPR013525">
    <property type="entry name" value="ABC2_TM"/>
</dbReference>
<dbReference type="InterPro" id="IPR051449">
    <property type="entry name" value="ABC-2_transporter_component"/>
</dbReference>
<evidence type="ECO:0000256" key="4">
    <source>
        <dbReference type="ARBA" id="ARBA00022475"/>
    </source>
</evidence>
<protein>
    <recommendedName>
        <fullName evidence="9">Transport permease protein</fullName>
    </recommendedName>
</protein>
<dbReference type="Pfam" id="PF01061">
    <property type="entry name" value="ABC2_membrane"/>
    <property type="match status" value="1"/>
</dbReference>
<comment type="subcellular location">
    <subcellularLocation>
        <location evidence="1 9">Cell membrane</location>
        <topology evidence="1 9">Multi-pass membrane protein</topology>
    </subcellularLocation>
</comment>
<keyword evidence="8" id="KW-0046">Antibiotic resistance</keyword>
<dbReference type="InterPro" id="IPR047817">
    <property type="entry name" value="ABC2_TM_bact-type"/>
</dbReference>
<feature type="transmembrane region" description="Helical" evidence="9">
    <location>
        <begin position="129"/>
        <end position="149"/>
    </location>
</feature>
<evidence type="ECO:0000256" key="1">
    <source>
        <dbReference type="ARBA" id="ARBA00004651"/>
    </source>
</evidence>
<feature type="domain" description="ABC transmembrane type-2" evidence="10">
    <location>
        <begin position="14"/>
        <end position="242"/>
    </location>
</feature>
<keyword evidence="12" id="KW-1185">Reference proteome</keyword>
<feature type="transmembrane region" description="Helical" evidence="9">
    <location>
        <begin position="94"/>
        <end position="117"/>
    </location>
</feature>
<accession>A0ABP9JI68</accession>
<dbReference type="InterPro" id="IPR000412">
    <property type="entry name" value="ABC_2_transport"/>
</dbReference>
<evidence type="ECO:0000313" key="12">
    <source>
        <dbReference type="Proteomes" id="UP001500427"/>
    </source>
</evidence>
<dbReference type="RefSeq" id="WP_345508254.1">
    <property type="nucleotide sequence ID" value="NZ_BAABIW010000018.1"/>
</dbReference>
<feature type="transmembrane region" description="Helical" evidence="9">
    <location>
        <begin position="221"/>
        <end position="239"/>
    </location>
</feature>
<evidence type="ECO:0000256" key="5">
    <source>
        <dbReference type="ARBA" id="ARBA00022692"/>
    </source>
</evidence>
<comment type="caution">
    <text evidence="11">The sequence shown here is derived from an EMBL/GenBank/DDBJ whole genome shotgun (WGS) entry which is preliminary data.</text>
</comment>
<evidence type="ECO:0000259" key="10">
    <source>
        <dbReference type="PROSITE" id="PS51012"/>
    </source>
</evidence>
<proteinExistence type="inferred from homology"/>
<keyword evidence="3 9" id="KW-0813">Transport</keyword>
<name>A0ABP9JI68_9MICO</name>
<reference evidence="12" key="1">
    <citation type="journal article" date="2019" name="Int. J. Syst. Evol. Microbiol.">
        <title>The Global Catalogue of Microorganisms (GCM) 10K type strain sequencing project: providing services to taxonomists for standard genome sequencing and annotation.</title>
        <authorList>
            <consortium name="The Broad Institute Genomics Platform"/>
            <consortium name="The Broad Institute Genome Sequencing Center for Infectious Disease"/>
            <person name="Wu L."/>
            <person name="Ma J."/>
        </authorList>
    </citation>
    <scope>NUCLEOTIDE SEQUENCE [LARGE SCALE GENOMIC DNA]</scope>
    <source>
        <strain evidence="12">JCM 17687</strain>
    </source>
</reference>
<dbReference type="PIRSF" id="PIRSF006648">
    <property type="entry name" value="DrrB"/>
    <property type="match status" value="1"/>
</dbReference>
<dbReference type="PROSITE" id="PS51012">
    <property type="entry name" value="ABC_TM2"/>
    <property type="match status" value="1"/>
</dbReference>